<keyword evidence="5" id="KW-1185">Reference proteome</keyword>
<evidence type="ECO:0000256" key="1">
    <source>
        <dbReference type="ARBA" id="ARBA00022801"/>
    </source>
</evidence>
<reference evidence="4" key="1">
    <citation type="submission" date="2018-01" db="EMBL/GenBank/DDBJ databases">
        <title>Genomic characterization of Leptospira inadai serogroup Lyme isolated from captured rat in Brazil and comparative analysis with human reference strain.</title>
        <authorList>
            <person name="Moreno L.Z."/>
            <person name="Loureiro A.P."/>
            <person name="Miraglia F."/>
            <person name="Kremer F.S."/>
            <person name="Eslabao M.R."/>
            <person name="Dellagostin O.A."/>
            <person name="Lilenbaum W."/>
            <person name="Moreno A.M."/>
        </authorList>
    </citation>
    <scope>NUCLEOTIDE SEQUENCE [LARGE SCALE GENOMIC DNA]</scope>
    <source>
        <strain evidence="4">M34/99</strain>
    </source>
</reference>
<organism evidence="4 5">
    <name type="scientific">Leptospira inadai serovar Lyme</name>
    <dbReference type="NCBI Taxonomy" id="293084"/>
    <lineage>
        <taxon>Bacteria</taxon>
        <taxon>Pseudomonadati</taxon>
        <taxon>Spirochaetota</taxon>
        <taxon>Spirochaetia</taxon>
        <taxon>Leptospirales</taxon>
        <taxon>Leptospiraceae</taxon>
        <taxon>Leptospira</taxon>
    </lineage>
</organism>
<keyword evidence="2 3" id="KW-0546">Nucleotide metabolism</keyword>
<name>A0ABX4YJB2_9LEPT</name>
<feature type="binding site" evidence="3">
    <location>
        <position position="151"/>
    </location>
    <ligand>
        <name>dCTP</name>
        <dbReference type="ChEBI" id="CHEBI:61481"/>
    </ligand>
</feature>
<dbReference type="Proteomes" id="UP000094669">
    <property type="component" value="Unassembled WGS sequence"/>
</dbReference>
<protein>
    <recommendedName>
        <fullName evidence="3">dCTP deaminase, dUMP-forming</fullName>
        <ecNumber evidence="3">3.5.4.30</ecNumber>
    </recommendedName>
    <alternativeName>
        <fullName evidence="3">Bifunctional dCTP deaminase:dUTPase</fullName>
    </alternativeName>
    <alternativeName>
        <fullName evidence="3">DCD-DUT</fullName>
    </alternativeName>
</protein>
<feature type="binding site" evidence="3">
    <location>
        <position position="138"/>
    </location>
    <ligand>
        <name>dCTP</name>
        <dbReference type="ChEBI" id="CHEBI:61481"/>
    </ligand>
</feature>
<dbReference type="Gene3D" id="2.70.40.10">
    <property type="match status" value="1"/>
</dbReference>
<evidence type="ECO:0000256" key="3">
    <source>
        <dbReference type="HAMAP-Rule" id="MF_00146"/>
    </source>
</evidence>
<keyword evidence="3" id="KW-0547">Nucleotide-binding</keyword>
<comment type="caution">
    <text evidence="4">The sequence shown here is derived from an EMBL/GenBank/DDBJ whole genome shotgun (WGS) entry which is preliminary data.</text>
</comment>
<comment type="pathway">
    <text evidence="3">Pyrimidine metabolism; dUMP biosynthesis; dUMP from dCTP: step 1/1.</text>
</comment>
<dbReference type="PANTHER" id="PTHR42680:SF3">
    <property type="entry name" value="DCTP DEAMINASE"/>
    <property type="match status" value="1"/>
</dbReference>
<proteinExistence type="inferred from homology"/>
<dbReference type="InterPro" id="IPR011962">
    <property type="entry name" value="dCTP_deaminase"/>
</dbReference>
<comment type="subunit">
    <text evidence="3">Homotrimer.</text>
</comment>
<dbReference type="HAMAP" id="MF_00146">
    <property type="entry name" value="dCTP_deaminase"/>
    <property type="match status" value="1"/>
</dbReference>
<comment type="function">
    <text evidence="3">Bifunctional enzyme that catalyzes both the deamination of dCTP to dUTP and the hydrolysis of dUTP to dUMP without releasing the toxic dUTP intermediate.</text>
</comment>
<keyword evidence="1 3" id="KW-0378">Hydrolase</keyword>
<accession>A0ABX4YJB2</accession>
<dbReference type="NCBIfam" id="TIGR02274">
    <property type="entry name" value="dCTP_deam"/>
    <property type="match status" value="1"/>
</dbReference>
<dbReference type="InterPro" id="IPR036157">
    <property type="entry name" value="dUTPase-like_sf"/>
</dbReference>
<comment type="similarity">
    <text evidence="3">Belongs to the dCTP deaminase family.</text>
</comment>
<feature type="binding site" evidence="3">
    <location>
        <begin position="119"/>
        <end position="121"/>
    </location>
    <ligand>
        <name>dCTP</name>
        <dbReference type="ChEBI" id="CHEBI:61481"/>
    </ligand>
</feature>
<feature type="binding site" evidence="3">
    <location>
        <position position="155"/>
    </location>
    <ligand>
        <name>dCTP</name>
        <dbReference type="ChEBI" id="CHEBI:61481"/>
    </ligand>
</feature>
<sequence>MILTGKEIKKRIGSDIVIDPYSEDRLNPNSYNLRLYDELLQYTHLPLDMKRPNDAEKLVISESGLELKPGVLYLGRTVEYTETHNLVPMLEGRSSIGRLGMYVHVTAGFGDVGFKGFWTLEISVIQPLIIYPNVEICQIFYHTVEGEITEYKSGKYQGNKGIQTSMLYKDFENGKY</sequence>
<dbReference type="RefSeq" id="WP_010416365.1">
    <property type="nucleotide sequence ID" value="NZ_MCRM02000007.1"/>
</dbReference>
<dbReference type="InterPro" id="IPR033704">
    <property type="entry name" value="dUTPase_trimeric"/>
</dbReference>
<feature type="binding site" evidence="3">
    <location>
        <position position="111"/>
    </location>
    <ligand>
        <name>dCTP</name>
        <dbReference type="ChEBI" id="CHEBI:61481"/>
    </ligand>
</feature>
<dbReference type="SUPFAM" id="SSF51283">
    <property type="entry name" value="dUTPase-like"/>
    <property type="match status" value="1"/>
</dbReference>
<feature type="active site" description="Proton donor/acceptor" evidence="3">
    <location>
        <position position="121"/>
    </location>
</feature>
<evidence type="ECO:0000313" key="5">
    <source>
        <dbReference type="Proteomes" id="UP000094669"/>
    </source>
</evidence>
<evidence type="ECO:0000313" key="4">
    <source>
        <dbReference type="EMBL" id="PNV75357.1"/>
    </source>
</evidence>
<feature type="binding site" evidence="3">
    <location>
        <begin position="93"/>
        <end position="98"/>
    </location>
    <ligand>
        <name>dCTP</name>
        <dbReference type="ChEBI" id="CHEBI:61481"/>
    </ligand>
</feature>
<dbReference type="EC" id="3.5.4.30" evidence="3"/>
<comment type="caution">
    <text evidence="3">Lacks conserved residue(s) required for the propagation of feature annotation.</text>
</comment>
<gene>
    <name evidence="3" type="primary">dcd</name>
    <name evidence="4" type="ORF">BES34_008855</name>
</gene>
<dbReference type="CDD" id="cd07557">
    <property type="entry name" value="trimeric_dUTPase"/>
    <property type="match status" value="1"/>
</dbReference>
<dbReference type="Pfam" id="PF22769">
    <property type="entry name" value="DCD"/>
    <property type="match status" value="1"/>
</dbReference>
<dbReference type="EMBL" id="MCRM02000007">
    <property type="protein sequence ID" value="PNV75357.1"/>
    <property type="molecule type" value="Genomic_DNA"/>
</dbReference>
<feature type="site" description="Important for bifunctional activity" evidence="3">
    <location>
        <begin position="108"/>
        <end position="109"/>
    </location>
</feature>
<dbReference type="PANTHER" id="PTHR42680">
    <property type="entry name" value="DCTP DEAMINASE"/>
    <property type="match status" value="1"/>
</dbReference>
<evidence type="ECO:0000256" key="2">
    <source>
        <dbReference type="ARBA" id="ARBA00023080"/>
    </source>
</evidence>
<comment type="catalytic activity">
    <reaction evidence="3">
        <text>dCTP + 2 H2O = dUMP + NH4(+) + diphosphate</text>
        <dbReference type="Rhea" id="RHEA:19205"/>
        <dbReference type="ChEBI" id="CHEBI:15377"/>
        <dbReference type="ChEBI" id="CHEBI:28938"/>
        <dbReference type="ChEBI" id="CHEBI:33019"/>
        <dbReference type="ChEBI" id="CHEBI:61481"/>
        <dbReference type="ChEBI" id="CHEBI:246422"/>
        <dbReference type="EC" id="3.5.4.30"/>
    </reaction>
</comment>